<comment type="caution">
    <text evidence="1">The sequence shown here is derived from an EMBL/GenBank/DDBJ whole genome shotgun (WGS) entry which is preliminary data.</text>
</comment>
<gene>
    <name evidence="1" type="ORF">CUC04_11030</name>
</gene>
<organism evidence="1 2">
    <name type="scientific">Prevotella intermedia</name>
    <dbReference type="NCBI Taxonomy" id="28131"/>
    <lineage>
        <taxon>Bacteria</taxon>
        <taxon>Pseudomonadati</taxon>
        <taxon>Bacteroidota</taxon>
        <taxon>Bacteroidia</taxon>
        <taxon>Bacteroidales</taxon>
        <taxon>Prevotellaceae</taxon>
        <taxon>Prevotella</taxon>
    </lineage>
</organism>
<evidence type="ECO:0000313" key="2">
    <source>
        <dbReference type="Proteomes" id="UP000230500"/>
    </source>
</evidence>
<dbReference type="AlphaFoldDB" id="A0A2G9IDI1"/>
<evidence type="ECO:0000313" key="1">
    <source>
        <dbReference type="EMBL" id="PIN27834.1"/>
    </source>
</evidence>
<dbReference type="Proteomes" id="UP000230500">
    <property type="component" value="Unassembled WGS sequence"/>
</dbReference>
<proteinExistence type="predicted"/>
<reference evidence="1 2" key="1">
    <citation type="submission" date="2017-11" db="EMBL/GenBank/DDBJ databases">
        <title>Genome sequencing of Prevotella intermedia KCOM 2069.</title>
        <authorList>
            <person name="Kook J.-K."/>
            <person name="Park S.-N."/>
            <person name="Lim Y.K."/>
        </authorList>
    </citation>
    <scope>NUCLEOTIDE SEQUENCE [LARGE SCALE GENOMIC DNA]</scope>
    <source>
        <strain evidence="1 2">KCOM 2069</strain>
    </source>
</reference>
<dbReference type="EMBL" id="PESN01000002">
    <property type="protein sequence ID" value="PIN27834.1"/>
    <property type="molecule type" value="Genomic_DNA"/>
</dbReference>
<protein>
    <submittedName>
        <fullName evidence="1">Uncharacterized protein</fullName>
    </submittedName>
</protein>
<accession>A0A2G9IDI1</accession>
<sequence>MQPTFAEEAADKRVGLVRQKGNEYQRVATHWEVGGDGKGRWLRGGGVFSAFQWLCGTCVLVGSASNIAVRLAFVLCRFLLSKA</sequence>
<name>A0A2G9IDI1_PREIN</name>